<gene>
    <name evidence="2" type="primary">ga05778</name>
    <name evidence="2" type="ORF">PR202_ga05778</name>
</gene>
<evidence type="ECO:0000313" key="3">
    <source>
        <dbReference type="Proteomes" id="UP001054889"/>
    </source>
</evidence>
<reference evidence="2" key="1">
    <citation type="journal article" date="2018" name="DNA Res.">
        <title>Multiple hybrid de novo genome assembly of finger millet, an orphan allotetraploid crop.</title>
        <authorList>
            <person name="Hatakeyama M."/>
            <person name="Aluri S."/>
            <person name="Balachadran M.T."/>
            <person name="Sivarajan S.R."/>
            <person name="Patrignani A."/>
            <person name="Gruter S."/>
            <person name="Poveda L."/>
            <person name="Shimizu-Inatsugi R."/>
            <person name="Baeten J."/>
            <person name="Francoijs K.J."/>
            <person name="Nataraja K.N."/>
            <person name="Reddy Y.A.N."/>
            <person name="Phadnis S."/>
            <person name="Ravikumar R.L."/>
            <person name="Schlapbach R."/>
            <person name="Sreeman S.M."/>
            <person name="Shimizu K.K."/>
        </authorList>
    </citation>
    <scope>NUCLEOTIDE SEQUENCE</scope>
</reference>
<dbReference type="PANTHER" id="PTHR34396">
    <property type="entry name" value="OS03G0264950 PROTEIN-RELATED"/>
    <property type="match status" value="1"/>
</dbReference>
<dbReference type="SUPFAM" id="SSF57667">
    <property type="entry name" value="beta-beta-alpha zinc fingers"/>
    <property type="match status" value="1"/>
</dbReference>
<dbReference type="EMBL" id="BQKI01000002">
    <property type="protein sequence ID" value="GJM89574.1"/>
    <property type="molecule type" value="Genomic_DNA"/>
</dbReference>
<sequence length="215" mass="23880">MPPPRAPTPASTPSTTETINVDSDLATPTASTSTRRGRKRTSKAWDDFDPVTEEVNGVTVTIGAICRHCKTRLSAISSNGTGHLLRHRATCLSKTERAARTQSILAFNPDGSVRSWEYDPDVARFELCCMIVALDLPLGIGASDAFERYIQRAHNPRFFHVSRQTTTIDFMKYFNECRSELLECLQSSVCSVALTTDIWSGKAKEDYISVIAHFF</sequence>
<dbReference type="InterPro" id="IPR053031">
    <property type="entry name" value="Cuticle_assoc_protein"/>
</dbReference>
<keyword evidence="3" id="KW-1185">Reference proteome</keyword>
<proteinExistence type="predicted"/>
<dbReference type="AlphaFoldDB" id="A0AAV5BWQ9"/>
<feature type="region of interest" description="Disordered" evidence="1">
    <location>
        <begin position="1"/>
        <end position="41"/>
    </location>
</feature>
<name>A0AAV5BWQ9_ELECO</name>
<evidence type="ECO:0000313" key="2">
    <source>
        <dbReference type="EMBL" id="GJM89574.1"/>
    </source>
</evidence>
<protein>
    <recommendedName>
        <fullName evidence="4">BED-type domain-containing protein</fullName>
    </recommendedName>
</protein>
<dbReference type="GO" id="GO:0005634">
    <property type="term" value="C:nucleus"/>
    <property type="evidence" value="ECO:0007669"/>
    <property type="project" value="TreeGrafter"/>
</dbReference>
<reference evidence="2" key="2">
    <citation type="submission" date="2021-12" db="EMBL/GenBank/DDBJ databases">
        <title>Resequencing data analysis of finger millet.</title>
        <authorList>
            <person name="Hatakeyama M."/>
            <person name="Aluri S."/>
            <person name="Balachadran M.T."/>
            <person name="Sivarajan S.R."/>
            <person name="Poveda L."/>
            <person name="Shimizu-Inatsugi R."/>
            <person name="Schlapbach R."/>
            <person name="Sreeman S.M."/>
            <person name="Shimizu K.K."/>
        </authorList>
    </citation>
    <scope>NUCLEOTIDE SEQUENCE</scope>
</reference>
<evidence type="ECO:0000256" key="1">
    <source>
        <dbReference type="SAM" id="MobiDB-lite"/>
    </source>
</evidence>
<dbReference type="PANTHER" id="PTHR34396:SF30">
    <property type="entry name" value="OS10G0378900 PROTEIN"/>
    <property type="match status" value="1"/>
</dbReference>
<dbReference type="Proteomes" id="UP001054889">
    <property type="component" value="Unassembled WGS sequence"/>
</dbReference>
<dbReference type="GO" id="GO:0006357">
    <property type="term" value="P:regulation of transcription by RNA polymerase II"/>
    <property type="evidence" value="ECO:0007669"/>
    <property type="project" value="TreeGrafter"/>
</dbReference>
<dbReference type="SMART" id="SM00614">
    <property type="entry name" value="ZnF_BED"/>
    <property type="match status" value="1"/>
</dbReference>
<evidence type="ECO:0008006" key="4">
    <source>
        <dbReference type="Google" id="ProtNLM"/>
    </source>
</evidence>
<dbReference type="InterPro" id="IPR036236">
    <property type="entry name" value="Znf_C2H2_sf"/>
</dbReference>
<comment type="caution">
    <text evidence="2">The sequence shown here is derived from an EMBL/GenBank/DDBJ whole genome shotgun (WGS) entry which is preliminary data.</text>
</comment>
<organism evidence="2 3">
    <name type="scientific">Eleusine coracana subsp. coracana</name>
    <dbReference type="NCBI Taxonomy" id="191504"/>
    <lineage>
        <taxon>Eukaryota</taxon>
        <taxon>Viridiplantae</taxon>
        <taxon>Streptophyta</taxon>
        <taxon>Embryophyta</taxon>
        <taxon>Tracheophyta</taxon>
        <taxon>Spermatophyta</taxon>
        <taxon>Magnoliopsida</taxon>
        <taxon>Liliopsida</taxon>
        <taxon>Poales</taxon>
        <taxon>Poaceae</taxon>
        <taxon>PACMAD clade</taxon>
        <taxon>Chloridoideae</taxon>
        <taxon>Cynodonteae</taxon>
        <taxon>Eleusininae</taxon>
        <taxon>Eleusine</taxon>
    </lineage>
</organism>
<dbReference type="GO" id="GO:1990837">
    <property type="term" value="F:sequence-specific double-stranded DNA binding"/>
    <property type="evidence" value="ECO:0007669"/>
    <property type="project" value="TreeGrafter"/>
</dbReference>
<accession>A0AAV5BWQ9</accession>